<feature type="region of interest" description="Disordered" evidence="2">
    <location>
        <begin position="184"/>
        <end position="203"/>
    </location>
</feature>
<dbReference type="EMBL" id="KN825161">
    <property type="protein sequence ID" value="KIK93727.1"/>
    <property type="molecule type" value="Genomic_DNA"/>
</dbReference>
<feature type="region of interest" description="Disordered" evidence="2">
    <location>
        <begin position="79"/>
        <end position="173"/>
    </location>
</feature>
<dbReference type="OrthoDB" id="2692534at2759"/>
<evidence type="ECO:0000313" key="3">
    <source>
        <dbReference type="EMBL" id="KIK93727.1"/>
    </source>
</evidence>
<dbReference type="HOGENOM" id="CLU_689066_0_0_1"/>
<dbReference type="STRING" id="930991.A0A0D0D9J0"/>
<gene>
    <name evidence="3" type="ORF">PAXRUDRAFT_495840</name>
</gene>
<dbReference type="Proteomes" id="UP000054538">
    <property type="component" value="Unassembled WGS sequence"/>
</dbReference>
<proteinExistence type="predicted"/>
<evidence type="ECO:0000313" key="4">
    <source>
        <dbReference type="Proteomes" id="UP000054538"/>
    </source>
</evidence>
<evidence type="ECO:0000256" key="1">
    <source>
        <dbReference type="SAM" id="Coils"/>
    </source>
</evidence>
<reference evidence="3 4" key="1">
    <citation type="submission" date="2014-04" db="EMBL/GenBank/DDBJ databases">
        <authorList>
            <consortium name="DOE Joint Genome Institute"/>
            <person name="Kuo A."/>
            <person name="Kohler A."/>
            <person name="Jargeat P."/>
            <person name="Nagy L.G."/>
            <person name="Floudas D."/>
            <person name="Copeland A."/>
            <person name="Barry K.W."/>
            <person name="Cichocki N."/>
            <person name="Veneault-Fourrey C."/>
            <person name="LaButti K."/>
            <person name="Lindquist E.A."/>
            <person name="Lipzen A."/>
            <person name="Lundell T."/>
            <person name="Morin E."/>
            <person name="Murat C."/>
            <person name="Sun H."/>
            <person name="Tunlid A."/>
            <person name="Henrissat B."/>
            <person name="Grigoriev I.V."/>
            <person name="Hibbett D.S."/>
            <person name="Martin F."/>
            <person name="Nordberg H.P."/>
            <person name="Cantor M.N."/>
            <person name="Hua S.X."/>
        </authorList>
    </citation>
    <scope>NUCLEOTIDE SEQUENCE [LARGE SCALE GENOMIC DNA]</scope>
    <source>
        <strain evidence="3 4">Ve08.2h10</strain>
    </source>
</reference>
<reference evidence="4" key="2">
    <citation type="submission" date="2015-01" db="EMBL/GenBank/DDBJ databases">
        <title>Evolutionary Origins and Diversification of the Mycorrhizal Mutualists.</title>
        <authorList>
            <consortium name="DOE Joint Genome Institute"/>
            <consortium name="Mycorrhizal Genomics Consortium"/>
            <person name="Kohler A."/>
            <person name="Kuo A."/>
            <person name="Nagy L.G."/>
            <person name="Floudas D."/>
            <person name="Copeland A."/>
            <person name="Barry K.W."/>
            <person name="Cichocki N."/>
            <person name="Veneault-Fourrey C."/>
            <person name="LaButti K."/>
            <person name="Lindquist E.A."/>
            <person name="Lipzen A."/>
            <person name="Lundell T."/>
            <person name="Morin E."/>
            <person name="Murat C."/>
            <person name="Riley R."/>
            <person name="Ohm R."/>
            <person name="Sun H."/>
            <person name="Tunlid A."/>
            <person name="Henrissat B."/>
            <person name="Grigoriev I.V."/>
            <person name="Hibbett D.S."/>
            <person name="Martin F."/>
        </authorList>
    </citation>
    <scope>NUCLEOTIDE SEQUENCE [LARGE SCALE GENOMIC DNA]</scope>
    <source>
        <strain evidence="4">Ve08.2h10</strain>
    </source>
</reference>
<protein>
    <submittedName>
        <fullName evidence="3">Uncharacterized protein</fullName>
    </submittedName>
</protein>
<organism evidence="3 4">
    <name type="scientific">Paxillus rubicundulus Ve08.2h10</name>
    <dbReference type="NCBI Taxonomy" id="930991"/>
    <lineage>
        <taxon>Eukaryota</taxon>
        <taxon>Fungi</taxon>
        <taxon>Dikarya</taxon>
        <taxon>Basidiomycota</taxon>
        <taxon>Agaricomycotina</taxon>
        <taxon>Agaricomycetes</taxon>
        <taxon>Agaricomycetidae</taxon>
        <taxon>Boletales</taxon>
        <taxon>Paxilineae</taxon>
        <taxon>Paxillaceae</taxon>
        <taxon>Paxillus</taxon>
    </lineage>
</organism>
<feature type="coiled-coil region" evidence="1">
    <location>
        <begin position="316"/>
        <end position="367"/>
    </location>
</feature>
<evidence type="ECO:0000256" key="2">
    <source>
        <dbReference type="SAM" id="MobiDB-lite"/>
    </source>
</evidence>
<accession>A0A0D0D9J0</accession>
<feature type="compositionally biased region" description="Basic and acidic residues" evidence="2">
    <location>
        <begin position="184"/>
        <end position="196"/>
    </location>
</feature>
<feature type="compositionally biased region" description="Low complexity" evidence="2">
    <location>
        <begin position="79"/>
        <end position="93"/>
    </location>
</feature>
<feature type="compositionally biased region" description="Low complexity" evidence="2">
    <location>
        <begin position="135"/>
        <end position="163"/>
    </location>
</feature>
<sequence>MALSIVSAHTDFELCAVAELFSPSVSHACSFAEEQEAIGVALDDGCFDSYLDASTRPLIQHPGKAPVVPYLLLEDEEPLSPSHSSHFPSNHVSTHSEPWSEDKHLRSRTHSYSSFPTFHLPRRPRTRTQSSAGVSTSDSDTPSLSSSTTSFSSSRSQFYSSSPPISPATLKTPVDHAPISLTIIEERPTEDQEANGRRLSQSSGGIIFAPMGDSSPLEKFLLPLKAPETRPRNRNIEHLRVQVPPPSIRFPIISPSPDSTIDFTSPMGTTYTPVDGPRPSGKLSLNRIISPTSKISSYAESKMGWQSSSPTPSIVVSKLSRKEEAKEEKLRKAEAKRMKKAEQKAKVERLAEELKERERRKLLALDKQSVHSNRSGVRGGGGRRQWDSDIAMYNGLGAAI</sequence>
<name>A0A0D0D9J0_9AGAM</name>
<keyword evidence="4" id="KW-1185">Reference proteome</keyword>
<keyword evidence="1" id="KW-0175">Coiled coil</keyword>
<dbReference type="AlphaFoldDB" id="A0A0D0D9J0"/>
<dbReference type="InParanoid" id="A0A0D0D9J0"/>